<gene>
    <name evidence="7" type="ORF">FJZ47_02320</name>
</gene>
<comment type="similarity">
    <text evidence="2">Belongs to the FAD-dependent oxidoreductase family.</text>
</comment>
<dbReference type="Pfam" id="PF07992">
    <property type="entry name" value="Pyr_redox_2"/>
    <property type="match status" value="1"/>
</dbReference>
<dbReference type="GO" id="GO:0016491">
    <property type="term" value="F:oxidoreductase activity"/>
    <property type="evidence" value="ECO:0007669"/>
    <property type="project" value="InterPro"/>
</dbReference>
<dbReference type="AlphaFoldDB" id="A0A938B2A4"/>
<evidence type="ECO:0000256" key="4">
    <source>
        <dbReference type="ARBA" id="ARBA00022827"/>
    </source>
</evidence>
<dbReference type="SUPFAM" id="SSF51905">
    <property type="entry name" value="FAD/NAD(P)-binding domain"/>
    <property type="match status" value="1"/>
</dbReference>
<name>A0A938B2A4_UNCTE</name>
<comment type="cofactor">
    <cofactor evidence="1">
        <name>FAD</name>
        <dbReference type="ChEBI" id="CHEBI:57692"/>
    </cofactor>
</comment>
<dbReference type="InterPro" id="IPR036188">
    <property type="entry name" value="FAD/NAD-bd_sf"/>
</dbReference>
<dbReference type="InterPro" id="IPR050260">
    <property type="entry name" value="FAD-bd_OxRdtase"/>
</dbReference>
<accession>A0A938B2A4</accession>
<evidence type="ECO:0000256" key="3">
    <source>
        <dbReference type="ARBA" id="ARBA00022630"/>
    </source>
</evidence>
<dbReference type="PANTHER" id="PTHR43429">
    <property type="entry name" value="PYRIDINE NUCLEOTIDE-DISULFIDE OXIDOREDUCTASE DOMAIN-CONTAINING"/>
    <property type="match status" value="1"/>
</dbReference>
<sequence length="356" mass="37814">QASTLTLDDDTVLPYDNLLIATGSSPVRAPVPGADGQGIHSFWTLEQAQGVVRQMRPGSAVAMVGAGFIAFTILNALLSHGVKLSVVEIAPQILPRMIDQQGAEMVAQWLRDRGVAIRTSARLQAIEDAGSQKRLRFEGDADLLADCVIMATGIRTNLGWLDGSGVAINRGILVDAQQRSNIPNVYAAGDVAEGKDLISGQPAVHAIEPTAMEHGRVAGANMAGQPLAYRGSLLMNIVEVLGLEIASFGAWDSSTAEVFSATRPDRPAYRKLLWQGDRLIGAMLLGPEKDVWTSNDVGMLKGLVQTGSRLGDWKGYLQRNLFDIKRAYIASGITARLLPQTVLGSPSVPAGTVAVA</sequence>
<keyword evidence="3" id="KW-0285">Flavoprotein</keyword>
<dbReference type="PANTHER" id="PTHR43429:SF3">
    <property type="entry name" value="NITRITE REDUCTASE [NAD(P)H]"/>
    <property type="match status" value="1"/>
</dbReference>
<dbReference type="Proteomes" id="UP000712673">
    <property type="component" value="Unassembled WGS sequence"/>
</dbReference>
<keyword evidence="5" id="KW-0812">Transmembrane</keyword>
<feature type="non-terminal residue" evidence="7">
    <location>
        <position position="1"/>
    </location>
</feature>
<reference evidence="7" key="1">
    <citation type="submission" date="2019-03" db="EMBL/GenBank/DDBJ databases">
        <title>Lake Tanganyika Metagenome-Assembled Genomes (MAGs).</title>
        <authorList>
            <person name="Tran P."/>
        </authorList>
    </citation>
    <scope>NUCLEOTIDE SEQUENCE</scope>
    <source>
        <strain evidence="7">K_DeepCast_65m_m2_066</strain>
    </source>
</reference>
<proteinExistence type="inferred from homology"/>
<keyword evidence="4" id="KW-0274">FAD</keyword>
<dbReference type="EMBL" id="VGLS01000037">
    <property type="protein sequence ID" value="MBM3222628.1"/>
    <property type="molecule type" value="Genomic_DNA"/>
</dbReference>
<evidence type="ECO:0000256" key="2">
    <source>
        <dbReference type="ARBA" id="ARBA00006442"/>
    </source>
</evidence>
<protein>
    <submittedName>
        <fullName evidence="7">NAD(P)/FAD-dependent oxidoreductase</fullName>
    </submittedName>
</protein>
<evidence type="ECO:0000259" key="6">
    <source>
        <dbReference type="Pfam" id="PF07992"/>
    </source>
</evidence>
<dbReference type="Gene3D" id="3.30.390.30">
    <property type="match status" value="1"/>
</dbReference>
<dbReference type="InterPro" id="IPR016156">
    <property type="entry name" value="FAD/NAD-linked_Rdtase_dimer_sf"/>
</dbReference>
<feature type="domain" description="FAD/NAD(P)-binding" evidence="6">
    <location>
        <begin position="8"/>
        <end position="197"/>
    </location>
</feature>
<keyword evidence="5" id="KW-0472">Membrane</keyword>
<dbReference type="InterPro" id="IPR023753">
    <property type="entry name" value="FAD/NAD-binding_dom"/>
</dbReference>
<organism evidence="7 8">
    <name type="scientific">Tectimicrobiota bacterium</name>
    <dbReference type="NCBI Taxonomy" id="2528274"/>
    <lineage>
        <taxon>Bacteria</taxon>
        <taxon>Pseudomonadati</taxon>
        <taxon>Nitrospinota/Tectimicrobiota group</taxon>
        <taxon>Candidatus Tectimicrobiota</taxon>
    </lineage>
</organism>
<evidence type="ECO:0000313" key="8">
    <source>
        <dbReference type="Proteomes" id="UP000712673"/>
    </source>
</evidence>
<evidence type="ECO:0000313" key="7">
    <source>
        <dbReference type="EMBL" id="MBM3222628.1"/>
    </source>
</evidence>
<dbReference type="PRINTS" id="PR00368">
    <property type="entry name" value="FADPNR"/>
</dbReference>
<comment type="caution">
    <text evidence="7">The sequence shown here is derived from an EMBL/GenBank/DDBJ whole genome shotgun (WGS) entry which is preliminary data.</text>
</comment>
<feature type="transmembrane region" description="Helical" evidence="5">
    <location>
        <begin position="60"/>
        <end position="78"/>
    </location>
</feature>
<evidence type="ECO:0000256" key="5">
    <source>
        <dbReference type="SAM" id="Phobius"/>
    </source>
</evidence>
<dbReference type="PRINTS" id="PR00411">
    <property type="entry name" value="PNDRDTASEI"/>
</dbReference>
<evidence type="ECO:0000256" key="1">
    <source>
        <dbReference type="ARBA" id="ARBA00001974"/>
    </source>
</evidence>
<dbReference type="Gene3D" id="3.50.50.60">
    <property type="entry name" value="FAD/NAD(P)-binding domain"/>
    <property type="match status" value="2"/>
</dbReference>
<keyword evidence="5" id="KW-1133">Transmembrane helix</keyword>